<dbReference type="InterPro" id="IPR017978">
    <property type="entry name" value="GPCR_3_C"/>
</dbReference>
<dbReference type="Gene3D" id="3.40.50.2300">
    <property type="match status" value="2"/>
</dbReference>
<evidence type="ECO:0000256" key="12">
    <source>
        <dbReference type="SAM" id="SignalP"/>
    </source>
</evidence>
<keyword evidence="5 11" id="KW-1133">Transmembrane helix</keyword>
<dbReference type="InterPro" id="IPR000337">
    <property type="entry name" value="GPCR_3"/>
</dbReference>
<dbReference type="OrthoDB" id="5984008at2759"/>
<feature type="transmembrane region" description="Helical" evidence="11">
    <location>
        <begin position="656"/>
        <end position="680"/>
    </location>
</feature>
<dbReference type="VEuPathDB" id="HostDB:ENSMUSG00000094606"/>
<evidence type="ECO:0000313" key="16">
    <source>
        <dbReference type="Proteomes" id="UP000000589"/>
    </source>
</evidence>
<evidence type="ECO:0000256" key="4">
    <source>
        <dbReference type="ARBA" id="ARBA00022729"/>
    </source>
</evidence>
<feature type="transmembrane region" description="Helical" evidence="11">
    <location>
        <begin position="780"/>
        <end position="800"/>
    </location>
</feature>
<dbReference type="KEGG" id="mmu:434117"/>
<dbReference type="InterPro" id="IPR038550">
    <property type="entry name" value="GPCR_3_9-Cys_sf"/>
</dbReference>
<dbReference type="GeneID" id="434117"/>
<keyword evidence="3 11" id="KW-0812">Transmembrane</keyword>
<keyword evidence="10" id="KW-0807">Transducer</keyword>
<dbReference type="GO" id="GO:0005886">
    <property type="term" value="C:plasma membrane"/>
    <property type="evidence" value="ECO:0000318"/>
    <property type="project" value="GO_Central"/>
</dbReference>
<dbReference type="PANTHER" id="PTHR24061">
    <property type="entry name" value="CALCIUM-SENSING RECEPTOR-RELATED"/>
    <property type="match status" value="1"/>
</dbReference>
<evidence type="ECO:0000256" key="6">
    <source>
        <dbReference type="ARBA" id="ARBA00023040"/>
    </source>
</evidence>
<dbReference type="CDD" id="cd15283">
    <property type="entry name" value="7tmC_V2R_pheromone"/>
    <property type="match status" value="1"/>
</dbReference>
<dbReference type="CTD" id="434117"/>
<dbReference type="PROSITE" id="PS50259">
    <property type="entry name" value="G_PROTEIN_RECEP_F3_4"/>
    <property type="match status" value="1"/>
</dbReference>
<dbReference type="SUPFAM" id="SSF53822">
    <property type="entry name" value="Periplasmic binding protein-like I"/>
    <property type="match status" value="1"/>
</dbReference>
<evidence type="ECO:0000256" key="3">
    <source>
        <dbReference type="ARBA" id="ARBA00022692"/>
    </source>
</evidence>
<dbReference type="Pfam" id="PF07562">
    <property type="entry name" value="NCD3G"/>
    <property type="match status" value="1"/>
</dbReference>
<gene>
    <name evidence="14 15" type="primary">Vmn2r50</name>
    <name evidence="15" type="synonym">Vmn2r46</name>
</gene>
<dbReference type="InterPro" id="IPR011500">
    <property type="entry name" value="GPCR_3_9-Cys_dom"/>
</dbReference>
<keyword evidence="2" id="KW-1003">Cell membrane</keyword>
<dbReference type="InterPro" id="IPR028082">
    <property type="entry name" value="Peripla_BP_I"/>
</dbReference>
<reference evidence="14" key="4">
    <citation type="submission" date="2025-09" db="UniProtKB">
        <authorList>
            <consortium name="Ensembl"/>
        </authorList>
    </citation>
    <scope>IDENTIFICATION</scope>
    <source>
        <strain evidence="14">C57BL/6J</strain>
    </source>
</reference>
<dbReference type="PRINTS" id="PR00248">
    <property type="entry name" value="GPCRMGR"/>
</dbReference>
<reference evidence="14 16" key="1">
    <citation type="journal article" date="2009" name="PLoS Biol.">
        <title>Lineage-specific biology revealed by a finished genome assembly of the mouse.</title>
        <authorList>
            <consortium name="Mouse Genome Sequencing Consortium"/>
            <person name="Church D.M."/>
            <person name="Goodstadt L."/>
            <person name="Hillier L.W."/>
            <person name="Zody M.C."/>
            <person name="Goldstein S."/>
            <person name="She X."/>
            <person name="Bult C.J."/>
            <person name="Agarwala R."/>
            <person name="Cherry J.L."/>
            <person name="DiCuccio M."/>
            <person name="Hlavina W."/>
            <person name="Kapustin Y."/>
            <person name="Meric P."/>
            <person name="Maglott D."/>
            <person name="Birtle Z."/>
            <person name="Marques A.C."/>
            <person name="Graves T."/>
            <person name="Zhou S."/>
            <person name="Teague B."/>
            <person name="Potamousis K."/>
            <person name="Churas C."/>
            <person name="Place M."/>
            <person name="Herschleb J."/>
            <person name="Runnheim R."/>
            <person name="Forrest D."/>
            <person name="Amos-Landgraf J."/>
            <person name="Schwartz D.C."/>
            <person name="Cheng Z."/>
            <person name="Lindblad-Toh K."/>
            <person name="Eichler E.E."/>
            <person name="Ponting C.P."/>
        </authorList>
    </citation>
    <scope>NUCLEOTIDE SEQUENCE [LARGE SCALE GENOMIC DNA]</scope>
    <source>
        <strain evidence="14 16">C57BL/6J</strain>
    </source>
</reference>
<feature type="domain" description="G-protein coupled receptors family 3 profile" evidence="13">
    <location>
        <begin position="586"/>
        <end position="850"/>
    </location>
</feature>
<dbReference type="AlphaFoldDB" id="E9PW61"/>
<dbReference type="Gene3D" id="2.10.50.30">
    <property type="entry name" value="GPCR, family 3, nine cysteines domain"/>
    <property type="match status" value="1"/>
</dbReference>
<reference evidence="14" key="3">
    <citation type="submission" date="2025-08" db="UniProtKB">
        <authorList>
            <consortium name="Ensembl"/>
        </authorList>
    </citation>
    <scope>IDENTIFICATION</scope>
    <source>
        <strain evidence="14">C57BL/6J</strain>
    </source>
</reference>
<dbReference type="eggNOG" id="KOG1056">
    <property type="taxonomic scope" value="Eukaryota"/>
</dbReference>
<keyword evidence="4 12" id="KW-0732">Signal</keyword>
<dbReference type="InParanoid" id="E9PW61"/>
<reference evidence="14 16" key="2">
    <citation type="journal article" date="2011" name="PLoS Biol.">
        <title>Modernizing reference genome assemblies.</title>
        <authorList>
            <person name="Church D.M."/>
            <person name="Schneider V.A."/>
            <person name="Graves T."/>
            <person name="Auger K."/>
            <person name="Cunningham F."/>
            <person name="Bouk N."/>
            <person name="Chen H.C."/>
            <person name="Agarwala R."/>
            <person name="McLaren W.M."/>
            <person name="Ritchie G.R."/>
            <person name="Albracht D."/>
            <person name="Kremitzki M."/>
            <person name="Rock S."/>
            <person name="Kotkiewicz H."/>
            <person name="Kremitzki C."/>
            <person name="Wollam A."/>
            <person name="Trani L."/>
            <person name="Fulton L."/>
            <person name="Fulton R."/>
            <person name="Matthews L."/>
            <person name="Whitehead S."/>
            <person name="Chow W."/>
            <person name="Torrance J."/>
            <person name="Dunn M."/>
            <person name="Harden G."/>
            <person name="Threadgold G."/>
            <person name="Wood J."/>
            <person name="Collins J."/>
            <person name="Heath P."/>
            <person name="Griffiths G."/>
            <person name="Pelan S."/>
            <person name="Grafham D."/>
            <person name="Eichler E.E."/>
            <person name="Weinstock G."/>
            <person name="Mardis E.R."/>
            <person name="Wilson R.K."/>
            <person name="Howe K."/>
            <person name="Flicek P."/>
            <person name="Hubbard T."/>
        </authorList>
    </citation>
    <scope>NUCLEOTIDE SEQUENCE [LARGE SCALE GENOMIC DNA]</scope>
    <source>
        <strain evidence="14 16">C57BL/6J</strain>
    </source>
</reference>
<dbReference type="PaxDb" id="10090-ENSMUSP00000074476"/>
<keyword evidence="7 11" id="KW-0472">Membrane</keyword>
<evidence type="ECO:0000256" key="9">
    <source>
        <dbReference type="ARBA" id="ARBA00023180"/>
    </source>
</evidence>
<dbReference type="PhylomeDB" id="E9PW61"/>
<feature type="chain" id="PRO_5003245427" evidence="12">
    <location>
        <begin position="19"/>
        <end position="861"/>
    </location>
</feature>
<dbReference type="AGR" id="MGI:3643086"/>
<dbReference type="Pfam" id="PF00003">
    <property type="entry name" value="7tm_3"/>
    <property type="match status" value="1"/>
</dbReference>
<feature type="transmembrane region" description="Helical" evidence="11">
    <location>
        <begin position="745"/>
        <end position="768"/>
    </location>
</feature>
<evidence type="ECO:0000256" key="8">
    <source>
        <dbReference type="ARBA" id="ARBA00023170"/>
    </source>
</evidence>
<dbReference type="Proteomes" id="UP000000589">
    <property type="component" value="Chromosome 7"/>
</dbReference>
<name>E9PW61_MOUSE</name>
<evidence type="ECO:0000256" key="10">
    <source>
        <dbReference type="ARBA" id="ARBA00023224"/>
    </source>
</evidence>
<evidence type="ECO:0000256" key="1">
    <source>
        <dbReference type="ARBA" id="ARBA00004651"/>
    </source>
</evidence>
<proteinExistence type="predicted"/>
<dbReference type="BioGRID-ORCS" id="434117">
    <property type="hits" value="0 hits in 24 CRISPR screens"/>
</dbReference>
<comment type="subcellular location">
    <subcellularLocation>
        <location evidence="1">Cell membrane</location>
        <topology evidence="1">Multi-pass membrane protein</topology>
    </subcellularLocation>
</comment>
<evidence type="ECO:0000256" key="5">
    <source>
        <dbReference type="ARBA" id="ARBA00022989"/>
    </source>
</evidence>
<dbReference type="PANTHER" id="PTHR24061:SF436">
    <property type="entry name" value="EC2-V2R PHEROMONE RECEPTOR PROTEIN-RELATED"/>
    <property type="match status" value="1"/>
</dbReference>
<feature type="transmembrane region" description="Helical" evidence="11">
    <location>
        <begin position="586"/>
        <end position="611"/>
    </location>
</feature>
<evidence type="ECO:0000259" key="13">
    <source>
        <dbReference type="PROSITE" id="PS50259"/>
    </source>
</evidence>
<dbReference type="ExpressionAtlas" id="E9PW61">
    <property type="expression patterns" value="baseline"/>
</dbReference>
<keyword evidence="16" id="KW-1185">Reference proteome</keyword>
<keyword evidence="6" id="KW-0297">G-protein coupled receptor</keyword>
<dbReference type="FunFam" id="2.10.50.30:FF:000016">
    <property type="entry name" value="Vomeronasal 2, receptor 18"/>
    <property type="match status" value="1"/>
</dbReference>
<dbReference type="OMA" id="PCQSYQL"/>
<dbReference type="InterPro" id="IPR000068">
    <property type="entry name" value="GPCR_3_Ca_sens_rcpt-rel"/>
</dbReference>
<dbReference type="InterPro" id="IPR001828">
    <property type="entry name" value="ANF_lig-bd_rcpt"/>
</dbReference>
<dbReference type="STRING" id="10090.ENSMUSP00000074476"/>
<dbReference type="GeneTree" id="ENSGT00950000182788"/>
<dbReference type="RefSeq" id="NP_001098648.1">
    <property type="nucleotide sequence ID" value="NM_001105178.1"/>
</dbReference>
<protein>
    <submittedName>
        <fullName evidence="14">Vomeronasal 2, receptor 50</fullName>
    </submittedName>
</protein>
<feature type="transmembrane region" description="Helical" evidence="11">
    <location>
        <begin position="623"/>
        <end position="644"/>
    </location>
</feature>
<dbReference type="CDD" id="cd06365">
    <property type="entry name" value="PBP1_pheromone_receptor"/>
    <property type="match status" value="1"/>
</dbReference>
<evidence type="ECO:0000313" key="14">
    <source>
        <dbReference type="Ensembl" id="ENSMUSP00000074476.7"/>
    </source>
</evidence>
<organism evidence="14 16">
    <name type="scientific">Mus musculus</name>
    <name type="common">Mouse</name>
    <dbReference type="NCBI Taxonomy" id="10090"/>
    <lineage>
        <taxon>Eukaryota</taxon>
        <taxon>Metazoa</taxon>
        <taxon>Chordata</taxon>
        <taxon>Craniata</taxon>
        <taxon>Vertebrata</taxon>
        <taxon>Euteleostomi</taxon>
        <taxon>Mammalia</taxon>
        <taxon>Eutheria</taxon>
        <taxon>Euarchontoglires</taxon>
        <taxon>Glires</taxon>
        <taxon>Rodentia</taxon>
        <taxon>Myomorpha</taxon>
        <taxon>Muroidea</taxon>
        <taxon>Muridae</taxon>
        <taxon>Murinae</taxon>
        <taxon>Mus</taxon>
        <taxon>Mus</taxon>
    </lineage>
</organism>
<feature type="transmembrane region" description="Helical" evidence="11">
    <location>
        <begin position="812"/>
        <end position="835"/>
    </location>
</feature>
<keyword evidence="9" id="KW-0325">Glycoprotein</keyword>
<dbReference type="UCSC" id="uc012eyo.1">
    <property type="organism name" value="mouse"/>
</dbReference>
<feature type="signal peptide" evidence="12">
    <location>
        <begin position="1"/>
        <end position="18"/>
    </location>
</feature>
<evidence type="ECO:0000256" key="11">
    <source>
        <dbReference type="SAM" id="Phobius"/>
    </source>
</evidence>
<dbReference type="PRINTS" id="PR01535">
    <property type="entry name" value="VOMERONASL2R"/>
</dbReference>
<dbReference type="GO" id="GO:0004930">
    <property type="term" value="F:G protein-coupled receptor activity"/>
    <property type="evidence" value="ECO:0000318"/>
    <property type="project" value="GO_Central"/>
</dbReference>
<sequence>MLTLMGVFFFLNIPLFMANFIDPRCFWRINLNEIQDEYLGLTCPFILAAVQKPIEKDYFNKTLNFLKTTKNHKYALALVFSMDEINRNPNLLPNMSLIIRYTLGRCDGKTGIPTPYLLHKKKQSPIPNYFCNEESMCSFLLRGPNWEVSLSFWNFLDSFLSPRILQLTYGPFHSTFSDDEQYPYLYQMAPKDTSLALAMVSFIHYFNWNWIGLLIPDDDQGNQFLLELKKQSGNKEICFAFVKMISVDDILLEQKTEMYYQQIVMSSSNVIIIYEETINFIDLIFRMWEPPVLQRIWITTKQWNFPTSKRDITHGTFYGSLTFLPHHGGISGFKNFVQTWFHLRSKDLYLVMPEWKYFKYESSASNCKMLKSNSSNASFDWLMEQKFDMAFSESSHNIYNAVYAVAHALHEMNLQQVDNQAVDNGKGASSHCLKVNSFLRKIHFTNTLGDKVIMKQRVIMQEDYDIFHFENLSQHLGIKVKLGKFSPYFSHGRNFHLYVDMLEVATGSRKMPSSVCSAECSPGFRRLWKEGMASCCFFCSPCPENEISNETNMDQCVNCPEYQYANTEQNKCIKKGVTFLSYEDPLGMVLALMAFCFSAFTALVLCVFVKHHDTPIVKANNRSLSYILLLSLMSCFLCSFFFIGHPNRATCVLQQITFGIVFTVAVSTVLAKTVTVVLAFKVTDPGRRLRQFLVSGTPNYIIPICSLFQCVLCAIWLAVSPPFVDIDEHSQHGHIIIVCNKGSVTAFYCVLGYLACLALGSFTLAFLAKNLPDTFNEAKFLTFSILVFFSVWVTFLPVYHSTKGKVMVAVEIFSILASSAGMLGCIFAPKIYIILMRPERNSTQNIKESNSTQKIKEKSNF</sequence>
<dbReference type="Ensembl" id="ENSMUST00000074943.9">
    <property type="protein sequence ID" value="ENSMUSP00000074476.7"/>
    <property type="gene ID" value="ENSMUSG00000094606.9"/>
</dbReference>
<dbReference type="MGI" id="MGI:3643086">
    <property type="gene designation" value="Vmn2r50"/>
</dbReference>
<evidence type="ECO:0000256" key="7">
    <source>
        <dbReference type="ARBA" id="ARBA00023136"/>
    </source>
</evidence>
<feature type="transmembrane region" description="Helical" evidence="11">
    <location>
        <begin position="700"/>
        <end position="719"/>
    </location>
</feature>
<evidence type="ECO:0000313" key="15">
    <source>
        <dbReference type="MGI" id="MGI:3643086"/>
    </source>
</evidence>
<dbReference type="InterPro" id="IPR004073">
    <property type="entry name" value="GPCR_3_vmron_rcpt_2"/>
</dbReference>
<dbReference type="FunFam" id="3.40.50.2300:FF:000024">
    <property type="entry name" value="Vomeronasal 2, receptor 73"/>
    <property type="match status" value="1"/>
</dbReference>
<accession>E9PW61</accession>
<evidence type="ECO:0000256" key="2">
    <source>
        <dbReference type="ARBA" id="ARBA00022475"/>
    </source>
</evidence>
<dbReference type="Pfam" id="PF01094">
    <property type="entry name" value="ANF_receptor"/>
    <property type="match status" value="1"/>
</dbReference>
<keyword evidence="8" id="KW-0675">Receptor</keyword>
<dbReference type="RNAct" id="E9PW61">
    <property type="molecule type" value="protein"/>
</dbReference>
<dbReference type="SMR" id="E9PW61"/>